<keyword evidence="1" id="KW-0812">Transmembrane</keyword>
<reference evidence="4" key="1">
    <citation type="journal article" date="2019" name="Int. J. Syst. Evol. Microbiol.">
        <title>The Global Catalogue of Microorganisms (GCM) 10K type strain sequencing project: providing services to taxonomists for standard genome sequencing and annotation.</title>
        <authorList>
            <consortium name="The Broad Institute Genomics Platform"/>
            <consortium name="The Broad Institute Genome Sequencing Center for Infectious Disease"/>
            <person name="Wu L."/>
            <person name="Ma J."/>
        </authorList>
    </citation>
    <scope>NUCLEOTIDE SEQUENCE [LARGE SCALE GENOMIC DNA]</scope>
    <source>
        <strain evidence="4">JCM 17626</strain>
    </source>
</reference>
<dbReference type="InterPro" id="IPR050640">
    <property type="entry name" value="Bact_2-comp_sensor_kinase"/>
</dbReference>
<feature type="domain" description="Signal transduction histidine kinase internal region" evidence="2">
    <location>
        <begin position="175"/>
        <end position="252"/>
    </location>
</feature>
<dbReference type="Gene3D" id="3.30.565.10">
    <property type="entry name" value="Histidine kinase-like ATPase, C-terminal domain"/>
    <property type="match status" value="1"/>
</dbReference>
<dbReference type="RefSeq" id="WP_344851830.1">
    <property type="nucleotide sequence ID" value="NZ_BAABBY010000006.1"/>
</dbReference>
<keyword evidence="4" id="KW-1185">Reference proteome</keyword>
<evidence type="ECO:0000313" key="4">
    <source>
        <dbReference type="Proteomes" id="UP001501772"/>
    </source>
</evidence>
<dbReference type="EMBL" id="BAABBY010000006">
    <property type="protein sequence ID" value="GAA4205613.1"/>
    <property type="molecule type" value="Genomic_DNA"/>
</dbReference>
<dbReference type="Pfam" id="PF06580">
    <property type="entry name" value="His_kinase"/>
    <property type="match status" value="1"/>
</dbReference>
<sequence length="367" mass="42891">MIATNESVNKRQNPLVKWVTSKKLHIIVWIIFIFYESIIVGLINGKFGRLPPYILYYTLNIITFYVHAHVVLAIAFTNPKQTVWKLPLAVLLEITAYLMIAVLLDYIIIFHTAYTGSGKIELNLQYFLAPLYRCVYFMCFSTGYYFLMRYIKERKKTEELEKQRLYNLIQIARSENAFLKAQIQPHLLFNTLDFIYQNARDSSPFAAEAIHSLAEMMRYSVDSNKDREFILLGEEINQVENLINLHQLRNDHNIRLRFWYDDEIRNLQIIPMVLITLVENIFKHGELSAESNPAEVSLKIEQDHLIIETSNLIKAIKNTSGLSSGIENIKKRLDYAYGENASFNYFSDTKNYFKVILKIKRTTSTLI</sequence>
<proteinExistence type="predicted"/>
<feature type="transmembrane region" description="Helical" evidence="1">
    <location>
        <begin position="126"/>
        <end position="147"/>
    </location>
</feature>
<protein>
    <recommendedName>
        <fullName evidence="2">Signal transduction histidine kinase internal region domain-containing protein</fullName>
    </recommendedName>
</protein>
<evidence type="ECO:0000313" key="3">
    <source>
        <dbReference type="EMBL" id="GAA4205613.1"/>
    </source>
</evidence>
<keyword evidence="1" id="KW-0472">Membrane</keyword>
<feature type="transmembrane region" description="Helical" evidence="1">
    <location>
        <begin position="88"/>
        <end position="114"/>
    </location>
</feature>
<dbReference type="InterPro" id="IPR010559">
    <property type="entry name" value="Sig_transdc_His_kin_internal"/>
</dbReference>
<dbReference type="PANTHER" id="PTHR34220">
    <property type="entry name" value="SENSOR HISTIDINE KINASE YPDA"/>
    <property type="match status" value="1"/>
</dbReference>
<evidence type="ECO:0000256" key="1">
    <source>
        <dbReference type="SAM" id="Phobius"/>
    </source>
</evidence>
<feature type="transmembrane region" description="Helical" evidence="1">
    <location>
        <begin position="24"/>
        <end position="43"/>
    </location>
</feature>
<comment type="caution">
    <text evidence="3">The sequence shown here is derived from an EMBL/GenBank/DDBJ whole genome shotgun (WGS) entry which is preliminary data.</text>
</comment>
<keyword evidence="1" id="KW-1133">Transmembrane helix</keyword>
<dbReference type="Proteomes" id="UP001501772">
    <property type="component" value="Unassembled WGS sequence"/>
</dbReference>
<gene>
    <name evidence="3" type="ORF">GCM10022289_25360</name>
</gene>
<evidence type="ECO:0000259" key="2">
    <source>
        <dbReference type="Pfam" id="PF06580"/>
    </source>
</evidence>
<name>A0ABP8BFT8_9SPHI</name>
<dbReference type="PANTHER" id="PTHR34220:SF7">
    <property type="entry name" value="SENSOR HISTIDINE KINASE YPDA"/>
    <property type="match status" value="1"/>
</dbReference>
<accession>A0ABP8BFT8</accession>
<organism evidence="3 4">
    <name type="scientific">Pedobacter jeongneungensis</name>
    <dbReference type="NCBI Taxonomy" id="947309"/>
    <lineage>
        <taxon>Bacteria</taxon>
        <taxon>Pseudomonadati</taxon>
        <taxon>Bacteroidota</taxon>
        <taxon>Sphingobacteriia</taxon>
        <taxon>Sphingobacteriales</taxon>
        <taxon>Sphingobacteriaceae</taxon>
        <taxon>Pedobacter</taxon>
    </lineage>
</organism>
<dbReference type="InterPro" id="IPR036890">
    <property type="entry name" value="HATPase_C_sf"/>
</dbReference>
<feature type="transmembrane region" description="Helical" evidence="1">
    <location>
        <begin position="55"/>
        <end position="76"/>
    </location>
</feature>